<evidence type="ECO:0000313" key="3">
    <source>
        <dbReference type="Proteomes" id="UP000824132"/>
    </source>
</evidence>
<dbReference type="InterPro" id="IPR050270">
    <property type="entry name" value="DegV_domain_contain"/>
</dbReference>
<dbReference type="EMBL" id="DXCL01000046">
    <property type="protein sequence ID" value="HIZ04119.1"/>
    <property type="molecule type" value="Genomic_DNA"/>
</dbReference>
<comment type="caution">
    <text evidence="2">The sequence shown here is derived from an EMBL/GenBank/DDBJ whole genome shotgun (WGS) entry which is preliminary data.</text>
</comment>
<dbReference type="PROSITE" id="PS51482">
    <property type="entry name" value="DEGV"/>
    <property type="match status" value="1"/>
</dbReference>
<dbReference type="NCBIfam" id="TIGR00762">
    <property type="entry name" value="DegV"/>
    <property type="match status" value="1"/>
</dbReference>
<gene>
    <name evidence="2" type="ORF">H9727_07525</name>
</gene>
<dbReference type="AlphaFoldDB" id="A0A9D2D0A3"/>
<dbReference type="Pfam" id="PF02645">
    <property type="entry name" value="DegV"/>
    <property type="match status" value="1"/>
</dbReference>
<proteinExistence type="predicted"/>
<evidence type="ECO:0000313" key="2">
    <source>
        <dbReference type="EMBL" id="HIZ04119.1"/>
    </source>
</evidence>
<dbReference type="Gene3D" id="3.40.50.10170">
    <property type="match status" value="1"/>
</dbReference>
<reference evidence="2" key="2">
    <citation type="submission" date="2021-04" db="EMBL/GenBank/DDBJ databases">
        <authorList>
            <person name="Gilroy R."/>
        </authorList>
    </citation>
    <scope>NUCLEOTIDE SEQUENCE</scope>
    <source>
        <strain evidence="2">CHK187-5294</strain>
    </source>
</reference>
<dbReference type="SUPFAM" id="SSF82549">
    <property type="entry name" value="DAK1/DegV-like"/>
    <property type="match status" value="1"/>
</dbReference>
<accession>A0A9D2D0A3</accession>
<keyword evidence="1" id="KW-0446">Lipid-binding</keyword>
<dbReference type="InterPro" id="IPR043168">
    <property type="entry name" value="DegV_C"/>
</dbReference>
<evidence type="ECO:0000256" key="1">
    <source>
        <dbReference type="ARBA" id="ARBA00023121"/>
    </source>
</evidence>
<reference evidence="2" key="1">
    <citation type="journal article" date="2021" name="PeerJ">
        <title>Extensive microbial diversity within the chicken gut microbiome revealed by metagenomics and culture.</title>
        <authorList>
            <person name="Gilroy R."/>
            <person name="Ravi A."/>
            <person name="Getino M."/>
            <person name="Pursley I."/>
            <person name="Horton D.L."/>
            <person name="Alikhan N.F."/>
            <person name="Baker D."/>
            <person name="Gharbi K."/>
            <person name="Hall N."/>
            <person name="Watson M."/>
            <person name="Adriaenssens E.M."/>
            <person name="Foster-Nyarko E."/>
            <person name="Jarju S."/>
            <person name="Secka A."/>
            <person name="Antonio M."/>
            <person name="Oren A."/>
            <person name="Chaudhuri R.R."/>
            <person name="La Ragione R."/>
            <person name="Hildebrand F."/>
            <person name="Pallen M.J."/>
        </authorList>
    </citation>
    <scope>NUCLEOTIDE SEQUENCE</scope>
    <source>
        <strain evidence="2">CHK187-5294</strain>
    </source>
</reference>
<name>A0A9D2D0A3_9FIRM</name>
<dbReference type="PANTHER" id="PTHR33434:SF2">
    <property type="entry name" value="FATTY ACID-BINDING PROTEIN TM_1468"/>
    <property type="match status" value="1"/>
</dbReference>
<dbReference type="GO" id="GO:0008289">
    <property type="term" value="F:lipid binding"/>
    <property type="evidence" value="ECO:0007669"/>
    <property type="project" value="UniProtKB-KW"/>
</dbReference>
<dbReference type="PANTHER" id="PTHR33434">
    <property type="entry name" value="DEGV DOMAIN-CONTAINING PROTEIN DR_1986-RELATED"/>
    <property type="match status" value="1"/>
</dbReference>
<dbReference type="Proteomes" id="UP000824132">
    <property type="component" value="Unassembled WGS sequence"/>
</dbReference>
<sequence length="289" mass="32904">MYQLFCDSNCELWYTEAEKFGLHVIRMPYVLDGKEYYYDLGKETDFAHFYQRMREGAVPTTSAINEQNYIDYFEPVLKEGQDIFYVTFSHKLSATFESMDKAIAALKEKYPEREIRTFDTRSISLGAGFQVRMAAEKYAEGASMDELEEYLSEVCEHTHVYFIVDDLIYLKRGGRISAVTAAFGKLLGIKPLITVMPDGSLQSVGKIKGSKKVFTEFIRLMCEKEFDKEKRVEVLQADCPETGEAFVSALRETFGDLKIDYQIVGPVIASHCGPGTLGLIFYGNKRRNG</sequence>
<dbReference type="InterPro" id="IPR003797">
    <property type="entry name" value="DegV"/>
</dbReference>
<protein>
    <submittedName>
        <fullName evidence="2">DegV family protein</fullName>
    </submittedName>
</protein>
<organism evidence="2 3">
    <name type="scientific">Candidatus Borkfalkia avistercoris</name>
    <dbReference type="NCBI Taxonomy" id="2838504"/>
    <lineage>
        <taxon>Bacteria</taxon>
        <taxon>Bacillati</taxon>
        <taxon>Bacillota</taxon>
        <taxon>Clostridia</taxon>
        <taxon>Christensenellales</taxon>
        <taxon>Christensenellaceae</taxon>
        <taxon>Candidatus Borkfalkia</taxon>
    </lineage>
</organism>
<dbReference type="Gene3D" id="3.30.1180.10">
    <property type="match status" value="1"/>
</dbReference>